<feature type="compositionally biased region" description="Basic and acidic residues" evidence="1">
    <location>
        <begin position="33"/>
        <end position="42"/>
    </location>
</feature>
<organism evidence="2">
    <name type="scientific">Oryza glumipatula</name>
    <dbReference type="NCBI Taxonomy" id="40148"/>
    <lineage>
        <taxon>Eukaryota</taxon>
        <taxon>Viridiplantae</taxon>
        <taxon>Streptophyta</taxon>
        <taxon>Embryophyta</taxon>
        <taxon>Tracheophyta</taxon>
        <taxon>Spermatophyta</taxon>
        <taxon>Magnoliopsida</taxon>
        <taxon>Liliopsida</taxon>
        <taxon>Poales</taxon>
        <taxon>Poaceae</taxon>
        <taxon>BOP clade</taxon>
        <taxon>Oryzoideae</taxon>
        <taxon>Oryzeae</taxon>
        <taxon>Oryzinae</taxon>
        <taxon>Oryza</taxon>
    </lineage>
</organism>
<dbReference type="AlphaFoldDB" id="A0A0E0BNA3"/>
<evidence type="ECO:0000313" key="2">
    <source>
        <dbReference type="EnsemblPlants" id="OGLUM12G01970.1"/>
    </source>
</evidence>
<evidence type="ECO:0000256" key="1">
    <source>
        <dbReference type="SAM" id="MobiDB-lite"/>
    </source>
</evidence>
<dbReference type="HOGENOM" id="CLU_2531129_0_0_1"/>
<feature type="region of interest" description="Disordered" evidence="1">
    <location>
        <begin position="33"/>
        <end position="57"/>
    </location>
</feature>
<dbReference type="Proteomes" id="UP000026961">
    <property type="component" value="Chromosome 12"/>
</dbReference>
<evidence type="ECO:0000313" key="3">
    <source>
        <dbReference type="Proteomes" id="UP000026961"/>
    </source>
</evidence>
<reference evidence="2" key="2">
    <citation type="submission" date="2018-05" db="EMBL/GenBank/DDBJ databases">
        <title>OgluRS3 (Oryza glumaepatula Reference Sequence Version 3).</title>
        <authorList>
            <person name="Zhang J."/>
            <person name="Kudrna D."/>
            <person name="Lee S."/>
            <person name="Talag J."/>
            <person name="Welchert J."/>
            <person name="Wing R.A."/>
        </authorList>
    </citation>
    <scope>NUCLEOTIDE SEQUENCE [LARGE SCALE GENOMIC DNA]</scope>
</reference>
<protein>
    <submittedName>
        <fullName evidence="2">Uncharacterized protein</fullName>
    </submittedName>
</protein>
<name>A0A0E0BNA3_9ORYZ</name>
<reference evidence="2" key="1">
    <citation type="submission" date="2015-04" db="UniProtKB">
        <authorList>
            <consortium name="EnsemblPlants"/>
        </authorList>
    </citation>
    <scope>IDENTIFICATION</scope>
</reference>
<accession>A0A0E0BNA3</accession>
<dbReference type="EnsemblPlants" id="OGLUM12G01970.1">
    <property type="protein sequence ID" value="OGLUM12G01970.1"/>
    <property type="gene ID" value="OGLUM12G01970"/>
</dbReference>
<keyword evidence="3" id="KW-1185">Reference proteome</keyword>
<feature type="compositionally biased region" description="Low complexity" evidence="1">
    <location>
        <begin position="45"/>
        <end position="55"/>
    </location>
</feature>
<sequence length="84" mass="9295">MDCLRELLILRKAAAARSSPKQALSFAAAPWDGREKRGDRRRLPIRSSAASPAPSTKLDRASIAGNFAGSHSTSSIYYFYLFYK</sequence>
<dbReference type="Gramene" id="OGLUM12G01970.1">
    <property type="protein sequence ID" value="OGLUM12G01970.1"/>
    <property type="gene ID" value="OGLUM12G01970"/>
</dbReference>
<proteinExistence type="predicted"/>